<dbReference type="InterPro" id="IPR032710">
    <property type="entry name" value="NTF2-like_dom_sf"/>
</dbReference>
<reference evidence="1" key="1">
    <citation type="submission" date="2022-08" db="EMBL/GenBank/DDBJ databases">
        <authorList>
            <person name="Marques A."/>
        </authorList>
    </citation>
    <scope>NUCLEOTIDE SEQUENCE</scope>
    <source>
        <strain evidence="1">RhyPub2mFocal</strain>
        <tissue evidence="1">Leaves</tissue>
    </source>
</reference>
<comment type="caution">
    <text evidence="1">The sequence shown here is derived from an EMBL/GenBank/DDBJ whole genome shotgun (WGS) entry which is preliminary data.</text>
</comment>
<name>A0AAV8HJU2_9POAL</name>
<dbReference type="InterPro" id="IPR009798">
    <property type="entry name" value="Wun1-like"/>
</dbReference>
<dbReference type="Pfam" id="PF07107">
    <property type="entry name" value="WI12"/>
    <property type="match status" value="1"/>
</dbReference>
<dbReference type="Proteomes" id="UP001140206">
    <property type="component" value="Chromosome 1"/>
</dbReference>
<dbReference type="Gene3D" id="3.10.450.50">
    <property type="match status" value="1"/>
</dbReference>
<dbReference type="PANTHER" id="PTHR33703:SF1">
    <property type="entry name" value="WOUND-INDUCED PROTEIN 1"/>
    <property type="match status" value="1"/>
</dbReference>
<keyword evidence="2" id="KW-1185">Reference proteome</keyword>
<evidence type="ECO:0008006" key="3">
    <source>
        <dbReference type="Google" id="ProtNLM"/>
    </source>
</evidence>
<accession>A0AAV8HJU2</accession>
<sequence>MNRDPEQVWRFWCIMEMEVKMDHGGLFHGLADRLWVPGGPHLSLKISYINASPSPTPILLRYLLLQNPILSSFLLFSRLLLLFRSKSRASLGLEQELANSTSSNQAVHESDSDRNKWLVLQLYEALNNRDVAAVHRLLNPDLEWWFHGPPSRQHMMHLLTGAAPDDTFVFEPVHVEAFGPTVLVEGSGSDQGQSVYWVHAWTVGPNGIITQLREYFDTDLTVTRLADSVNQVHGAASSSRSHCLPVWRSRILDPTRKSRPVVEWAESPVVFGGLLSVWDFKYRVDLVFLINSFTI</sequence>
<evidence type="ECO:0000313" key="1">
    <source>
        <dbReference type="EMBL" id="KAJ4816955.1"/>
    </source>
</evidence>
<dbReference type="AlphaFoldDB" id="A0AAV8HJU2"/>
<dbReference type="PANTHER" id="PTHR33703">
    <property type="entry name" value="OS07G0691300 PROTEIN"/>
    <property type="match status" value="1"/>
</dbReference>
<gene>
    <name evidence="1" type="ORF">LUZ62_029521</name>
</gene>
<proteinExistence type="predicted"/>
<dbReference type="EMBL" id="JAMFTS010000001">
    <property type="protein sequence ID" value="KAJ4816955.1"/>
    <property type="molecule type" value="Genomic_DNA"/>
</dbReference>
<evidence type="ECO:0000313" key="2">
    <source>
        <dbReference type="Proteomes" id="UP001140206"/>
    </source>
</evidence>
<dbReference type="SUPFAM" id="SSF54427">
    <property type="entry name" value="NTF2-like"/>
    <property type="match status" value="1"/>
</dbReference>
<organism evidence="1 2">
    <name type="scientific">Rhynchospora pubera</name>
    <dbReference type="NCBI Taxonomy" id="906938"/>
    <lineage>
        <taxon>Eukaryota</taxon>
        <taxon>Viridiplantae</taxon>
        <taxon>Streptophyta</taxon>
        <taxon>Embryophyta</taxon>
        <taxon>Tracheophyta</taxon>
        <taxon>Spermatophyta</taxon>
        <taxon>Magnoliopsida</taxon>
        <taxon>Liliopsida</taxon>
        <taxon>Poales</taxon>
        <taxon>Cyperaceae</taxon>
        <taxon>Cyperoideae</taxon>
        <taxon>Rhynchosporeae</taxon>
        <taxon>Rhynchospora</taxon>
    </lineage>
</organism>
<protein>
    <recommendedName>
        <fullName evidence="3">Wound-induced protein 1</fullName>
    </recommendedName>
</protein>